<organism evidence="1 2">
    <name type="scientific">Melghirimyces algeriensis</name>
    <dbReference type="NCBI Taxonomy" id="910412"/>
    <lineage>
        <taxon>Bacteria</taxon>
        <taxon>Bacillati</taxon>
        <taxon>Bacillota</taxon>
        <taxon>Bacilli</taxon>
        <taxon>Bacillales</taxon>
        <taxon>Thermoactinomycetaceae</taxon>
        <taxon>Melghirimyces</taxon>
    </lineage>
</organism>
<protein>
    <submittedName>
        <fullName evidence="1">Uncharacterized protein</fullName>
    </submittedName>
</protein>
<proteinExistence type="predicted"/>
<accession>A0A521CDP1</accession>
<keyword evidence="2" id="KW-1185">Reference proteome</keyword>
<dbReference type="AlphaFoldDB" id="A0A521CDP1"/>
<reference evidence="1 2" key="1">
    <citation type="submission" date="2017-05" db="EMBL/GenBank/DDBJ databases">
        <authorList>
            <person name="Varghese N."/>
            <person name="Submissions S."/>
        </authorList>
    </citation>
    <scope>NUCLEOTIDE SEQUENCE [LARGE SCALE GENOMIC DNA]</scope>
    <source>
        <strain evidence="1 2">DSM 45474</strain>
    </source>
</reference>
<evidence type="ECO:0000313" key="2">
    <source>
        <dbReference type="Proteomes" id="UP000315636"/>
    </source>
</evidence>
<dbReference type="Proteomes" id="UP000315636">
    <property type="component" value="Unassembled WGS sequence"/>
</dbReference>
<gene>
    <name evidence="1" type="ORF">SAMN06264849_103291</name>
</gene>
<evidence type="ECO:0000313" key="1">
    <source>
        <dbReference type="EMBL" id="SMO57554.1"/>
    </source>
</evidence>
<dbReference type="EMBL" id="FXTI01000003">
    <property type="protein sequence ID" value="SMO57554.1"/>
    <property type="molecule type" value="Genomic_DNA"/>
</dbReference>
<name>A0A521CDP1_9BACL</name>
<sequence length="30" mass="3581">MFTYYGPVEEPIENPSNEMIRNIMFEKGED</sequence>